<evidence type="ECO:0000256" key="7">
    <source>
        <dbReference type="ARBA" id="ARBA00049042"/>
    </source>
</evidence>
<keyword evidence="8" id="KW-0539">Nucleus</keyword>
<feature type="region of interest" description="Disordered" evidence="9">
    <location>
        <begin position="1"/>
        <end position="55"/>
    </location>
</feature>
<keyword evidence="4 8" id="KW-0489">Methyltransferase</keyword>
<keyword evidence="8" id="KW-0506">mRNA capping</keyword>
<keyword evidence="8 12" id="KW-0808">Transferase</keyword>
<feature type="compositionally biased region" description="Polar residues" evidence="9">
    <location>
        <begin position="28"/>
        <end position="55"/>
    </location>
</feature>
<evidence type="ECO:0000256" key="1">
    <source>
        <dbReference type="ARBA" id="ARBA00002664"/>
    </source>
</evidence>
<dbReference type="PROSITE" id="PS51613">
    <property type="entry name" value="SAM_MT_RRMJ"/>
    <property type="match status" value="1"/>
</dbReference>
<keyword evidence="13" id="KW-1185">Reference proteome</keyword>
<dbReference type="PANTHER" id="PTHR16121">
    <property type="entry name" value="CAP-SPECIFIC MRNA (NUCLEOSIDE-2'-O-)-METHYLTRANSFERASE 1-RELATED"/>
    <property type="match status" value="1"/>
</dbReference>
<dbReference type="InterPro" id="IPR029063">
    <property type="entry name" value="SAM-dependent_MTases_sf"/>
</dbReference>
<dbReference type="EMBL" id="REGN01001937">
    <property type="protein sequence ID" value="RNA31495.1"/>
    <property type="molecule type" value="Genomic_DNA"/>
</dbReference>
<evidence type="ECO:0000256" key="3">
    <source>
        <dbReference type="ARBA" id="ARBA00021136"/>
    </source>
</evidence>
<dbReference type="Pfam" id="PF01728">
    <property type="entry name" value="FtsJ"/>
    <property type="match status" value="1"/>
</dbReference>
<protein>
    <recommendedName>
        <fullName evidence="3 8">Cap-specific mRNA (nucleoside-2'-O-)-methyltransferase 1</fullName>
        <ecNumber evidence="2 8">2.1.1.57</ecNumber>
    </recommendedName>
    <alternativeName>
        <fullName evidence="8">Cap1 2'O-ribose methyltransferase 1</fullName>
    </alternativeName>
</protein>
<dbReference type="InterPro" id="IPR002877">
    <property type="entry name" value="RNA_MeTrfase_FtsJ_dom"/>
</dbReference>
<comment type="catalytic activity">
    <reaction evidence="7 8">
        <text>a 5'-end (N(7)-methyl 5'-triphosphoguanosine)-ribonucleoside in mRNA + S-adenosyl-L-methionine = a 5'-end (N(7)-methyl 5'-triphosphoguanosine)-(2'-O-methyl-ribonucleoside) in mRNA + S-adenosyl-L-homocysteine + H(+)</text>
        <dbReference type="Rhea" id="RHEA:67020"/>
        <dbReference type="Rhea" id="RHEA-COMP:17167"/>
        <dbReference type="Rhea" id="RHEA-COMP:17168"/>
        <dbReference type="ChEBI" id="CHEBI:15378"/>
        <dbReference type="ChEBI" id="CHEBI:57856"/>
        <dbReference type="ChEBI" id="CHEBI:59789"/>
        <dbReference type="ChEBI" id="CHEBI:156461"/>
        <dbReference type="ChEBI" id="CHEBI:167609"/>
        <dbReference type="EC" id="2.1.1.57"/>
    </reaction>
</comment>
<feature type="domain" description="G-patch" evidence="10">
    <location>
        <begin position="57"/>
        <end position="103"/>
    </location>
</feature>
<sequence>MSSKRTIESLSDSDDQDSPTKKRVRPFSSEQSSSLANEFKQALNNESVSKKLTQSDTGDIASKMMRKMGYKEGTGLGRHSQGIVAPIEESNQLGRKGLGFGDKNFAKRVDYWDESSDPVTHIETPLWLENLEKETPSLKVLKAWKVVGSKKRTLHDEYQFCSQSTLQKVLECKSIFDNLEDKEMRNARSRANPFERIGAQFFQNRAALKMANIDAVFDFIFTDPHRSDGSSKVEQDEPLYFCDVCAGPGGFSEYVLWRKKWKTKGFGFTLKAENDFKLEEFLAGSPELFEPHYGTNGPNGDGDVTKTKNLKEFQKFIVDQTNHAGVHFMMADGGFSVEGNENIQEILSKQLYLCQFLCALSVLRLGGNFVCKLFDLFTPFSVGLVYLMYLCFERICIHKPVTSRPANSERYIICEGAKDSKNLICDYLFDINETLNKTFRNETCSYDVETIVPISVLKNDEEFYKYIFNSNEAIGITQCLNLTKIQAFATNRNLRDSRQGQLVEDCLQYWKLPNQKRLIYADKKQLDQLKDRNEKFRTKVVPPEPDFKKTLDKLDNELRSSKLQWDLSSFAKAHIKELTKSSINENFKKSSIYDYKCALTCGTLVLLIGCGRNVVYELELNSPINLNSERTKQWKKLENFNIELPKDTLLLAEKVVEYRGFEKGQQKFNAIHIIDALFIQGEMMLIDNNKIENFEERHSRLKIFVKAIQKKSRVDLNTIRLKDLFNIDDIESTIVENLVAKSGKYNSKSKQAIHIPLYFASEFYVYPTGVYFLKSIQSPWSIVKSKSTGNKYYYRADKNQSTYSVPNDPWLFASPKSFYENGLVWIWNEDEVNDPLDSFDAQNEILTKDYFIDFLRNFVGN</sequence>
<keyword evidence="5 8" id="KW-0507">mRNA processing</keyword>
<evidence type="ECO:0000256" key="8">
    <source>
        <dbReference type="RuleBase" id="RU368012"/>
    </source>
</evidence>
<evidence type="ECO:0000313" key="12">
    <source>
        <dbReference type="EMBL" id="RNA31495.1"/>
    </source>
</evidence>
<keyword evidence="6 8" id="KW-0949">S-adenosyl-L-methionine</keyword>
<name>A0A3M7S786_BRAPC</name>
<dbReference type="InterPro" id="IPR001202">
    <property type="entry name" value="WW_dom"/>
</dbReference>
<dbReference type="GO" id="GO:0032259">
    <property type="term" value="P:methylation"/>
    <property type="evidence" value="ECO:0007669"/>
    <property type="project" value="UniProtKB-KW"/>
</dbReference>
<evidence type="ECO:0000259" key="11">
    <source>
        <dbReference type="PROSITE" id="PS51613"/>
    </source>
</evidence>
<dbReference type="InterPro" id="IPR025816">
    <property type="entry name" value="RrmJ-type_MeTrfase"/>
</dbReference>
<reference evidence="12 13" key="1">
    <citation type="journal article" date="2018" name="Sci. Rep.">
        <title>Genomic signatures of local adaptation to the degree of environmental predictability in rotifers.</title>
        <authorList>
            <person name="Franch-Gras L."/>
            <person name="Hahn C."/>
            <person name="Garcia-Roger E.M."/>
            <person name="Carmona M.J."/>
            <person name="Serra M."/>
            <person name="Gomez A."/>
        </authorList>
    </citation>
    <scope>NUCLEOTIDE SEQUENCE [LARGE SCALE GENOMIC DNA]</scope>
    <source>
        <strain evidence="12">HYR1</strain>
    </source>
</reference>
<accession>A0A3M7S786</accession>
<dbReference type="PANTHER" id="PTHR16121:SF0">
    <property type="entry name" value="CAP-SPECIFIC MRNA (NUCLEOSIDE-2'-O-)-METHYLTRANSFERASE 1"/>
    <property type="match status" value="1"/>
</dbReference>
<dbReference type="GO" id="GO:0005737">
    <property type="term" value="C:cytoplasm"/>
    <property type="evidence" value="ECO:0007669"/>
    <property type="project" value="TreeGrafter"/>
</dbReference>
<comment type="function">
    <text evidence="8">S-adenosyl-L-methionine-dependent methyltransferase that mediates RNA cap1 2'-O-ribose methylation to the 5'-cap structure of RNAs. Methylates the ribose of the first nucleotide of a m(7)GpppG-capped mRNA to produce m(7)GpppNmp (cap1).</text>
</comment>
<dbReference type="SUPFAM" id="SSF53335">
    <property type="entry name" value="S-adenosyl-L-methionine-dependent methyltransferases"/>
    <property type="match status" value="1"/>
</dbReference>
<dbReference type="PROSITE" id="PS50174">
    <property type="entry name" value="G_PATCH"/>
    <property type="match status" value="1"/>
</dbReference>
<dbReference type="OrthoDB" id="10251234at2759"/>
<evidence type="ECO:0000256" key="4">
    <source>
        <dbReference type="ARBA" id="ARBA00022603"/>
    </source>
</evidence>
<dbReference type="Pfam" id="PF01585">
    <property type="entry name" value="G-patch"/>
    <property type="match status" value="1"/>
</dbReference>
<dbReference type="EC" id="2.1.1.57" evidence="2 8"/>
<dbReference type="GO" id="GO:0016556">
    <property type="term" value="P:mRNA modification"/>
    <property type="evidence" value="ECO:0007669"/>
    <property type="project" value="UniProtKB-UniRule"/>
</dbReference>
<dbReference type="PROSITE" id="PS01159">
    <property type="entry name" value="WW_DOMAIN_1"/>
    <property type="match status" value="1"/>
</dbReference>
<evidence type="ECO:0000256" key="5">
    <source>
        <dbReference type="ARBA" id="ARBA00022664"/>
    </source>
</evidence>
<comment type="caution">
    <text evidence="12">The sequence shown here is derived from an EMBL/GenBank/DDBJ whole genome shotgun (WGS) entry which is preliminary data.</text>
</comment>
<dbReference type="GO" id="GO:0006370">
    <property type="term" value="P:7-methylguanosine mRNA capping"/>
    <property type="evidence" value="ECO:0007669"/>
    <property type="project" value="UniProtKB-UniRule"/>
</dbReference>
<evidence type="ECO:0000313" key="13">
    <source>
        <dbReference type="Proteomes" id="UP000276133"/>
    </source>
</evidence>
<dbReference type="AlphaFoldDB" id="A0A3M7S786"/>
<evidence type="ECO:0000256" key="6">
    <source>
        <dbReference type="ARBA" id="ARBA00022691"/>
    </source>
</evidence>
<dbReference type="GO" id="GO:0005634">
    <property type="term" value="C:nucleus"/>
    <property type="evidence" value="ECO:0007669"/>
    <property type="project" value="UniProtKB-SubCell"/>
</dbReference>
<dbReference type="InterPro" id="IPR000467">
    <property type="entry name" value="G_patch_dom"/>
</dbReference>
<dbReference type="Proteomes" id="UP000276133">
    <property type="component" value="Unassembled WGS sequence"/>
</dbReference>
<dbReference type="GO" id="GO:0004483">
    <property type="term" value="F:methyltransferase cap1 activity"/>
    <property type="evidence" value="ECO:0007669"/>
    <property type="project" value="UniProtKB-UniRule"/>
</dbReference>
<dbReference type="SMART" id="SM00443">
    <property type="entry name" value="G_patch"/>
    <property type="match status" value="1"/>
</dbReference>
<evidence type="ECO:0000256" key="2">
    <source>
        <dbReference type="ARBA" id="ARBA00011923"/>
    </source>
</evidence>
<dbReference type="GO" id="GO:0003676">
    <property type="term" value="F:nucleic acid binding"/>
    <property type="evidence" value="ECO:0007669"/>
    <property type="project" value="UniProtKB-UniRule"/>
</dbReference>
<proteinExistence type="predicted"/>
<dbReference type="InterPro" id="IPR050851">
    <property type="entry name" value="mRNA_Cap_2O-Ribose_MeTrfase"/>
</dbReference>
<feature type="compositionally biased region" description="Polar residues" evidence="9">
    <location>
        <begin position="1"/>
        <end position="10"/>
    </location>
</feature>
<dbReference type="Gene3D" id="3.40.50.12760">
    <property type="match status" value="1"/>
</dbReference>
<gene>
    <name evidence="12" type="ORF">BpHYR1_011656</name>
</gene>
<dbReference type="STRING" id="10195.A0A3M7S786"/>
<evidence type="ECO:0000259" key="10">
    <source>
        <dbReference type="PROSITE" id="PS50174"/>
    </source>
</evidence>
<organism evidence="12 13">
    <name type="scientific">Brachionus plicatilis</name>
    <name type="common">Marine rotifer</name>
    <name type="synonym">Brachionus muelleri</name>
    <dbReference type="NCBI Taxonomy" id="10195"/>
    <lineage>
        <taxon>Eukaryota</taxon>
        <taxon>Metazoa</taxon>
        <taxon>Spiralia</taxon>
        <taxon>Gnathifera</taxon>
        <taxon>Rotifera</taxon>
        <taxon>Eurotatoria</taxon>
        <taxon>Monogononta</taxon>
        <taxon>Pseudotrocha</taxon>
        <taxon>Ploima</taxon>
        <taxon>Brachionidae</taxon>
        <taxon>Brachionus</taxon>
    </lineage>
</organism>
<feature type="domain" description="RrmJ-type SAM-dependent 2'-O-MTase" evidence="11">
    <location>
        <begin position="201"/>
        <end position="418"/>
    </location>
</feature>
<dbReference type="FunFam" id="3.40.50.12760:FF:000004">
    <property type="entry name" value="FtsJ-like methyltransferase"/>
    <property type="match status" value="1"/>
</dbReference>
<evidence type="ECO:0000256" key="9">
    <source>
        <dbReference type="SAM" id="MobiDB-lite"/>
    </source>
</evidence>
<comment type="function">
    <text evidence="1">S-adenosyl-L-methionine-dependent methyltransferase that mediates mRNA cap1 2'-O-ribose methylation to the 5'-cap structure of mRNAs. Methylates the ribose of the first nucleotide of a m(7)GpppG-capped mRNA and small nuclear RNA (snRNA) to produce m(7)GpppRm (cap1). Displays a preference for cap0 transcripts. Cap1 modification is linked to higher levels of translation. May be involved in the interferon response pathway.</text>
</comment>
<comment type="subcellular location">
    <subcellularLocation>
        <location evidence="8">Nucleus</location>
    </subcellularLocation>
</comment>